<accession>A0A0K0EZN9</accession>
<evidence type="ECO:0000313" key="2">
    <source>
        <dbReference type="WBParaSite" id="SVE_0199900.1"/>
    </source>
</evidence>
<reference evidence="1" key="1">
    <citation type="submission" date="2014-07" db="EMBL/GenBank/DDBJ databases">
        <authorList>
            <person name="Martin A.A"/>
            <person name="De Silva N."/>
        </authorList>
    </citation>
    <scope>NUCLEOTIDE SEQUENCE</scope>
</reference>
<keyword evidence="1" id="KW-1185">Reference proteome</keyword>
<name>A0A0K0EZN9_STRVS</name>
<proteinExistence type="predicted"/>
<dbReference type="WBParaSite" id="SVE_0199900.1">
    <property type="protein sequence ID" value="SVE_0199900.1"/>
    <property type="gene ID" value="SVE_0199900"/>
</dbReference>
<protein>
    <submittedName>
        <fullName evidence="2">Uncharacterized protein</fullName>
    </submittedName>
</protein>
<dbReference type="AlphaFoldDB" id="A0A0K0EZN9"/>
<organism evidence="1 2">
    <name type="scientific">Strongyloides venezuelensis</name>
    <name type="common">Threadworm</name>
    <dbReference type="NCBI Taxonomy" id="75913"/>
    <lineage>
        <taxon>Eukaryota</taxon>
        <taxon>Metazoa</taxon>
        <taxon>Ecdysozoa</taxon>
        <taxon>Nematoda</taxon>
        <taxon>Chromadorea</taxon>
        <taxon>Rhabditida</taxon>
        <taxon>Tylenchina</taxon>
        <taxon>Panagrolaimomorpha</taxon>
        <taxon>Strongyloidoidea</taxon>
        <taxon>Strongyloididae</taxon>
        <taxon>Strongyloides</taxon>
    </lineage>
</organism>
<evidence type="ECO:0000313" key="1">
    <source>
        <dbReference type="Proteomes" id="UP000035680"/>
    </source>
</evidence>
<reference evidence="2" key="2">
    <citation type="submission" date="2015-08" db="UniProtKB">
        <authorList>
            <consortium name="WormBaseParasite"/>
        </authorList>
    </citation>
    <scope>IDENTIFICATION</scope>
</reference>
<sequence>MHCETLLEKKETVKMTERTPTRNVERYRGNEGYETISCNCYNSNRETTFSRFINQMKKTFIARCLINT</sequence>
<dbReference type="Proteomes" id="UP000035680">
    <property type="component" value="Unassembled WGS sequence"/>
</dbReference>